<keyword evidence="1" id="KW-1133">Transmembrane helix</keyword>
<proteinExistence type="predicted"/>
<dbReference type="RefSeq" id="WP_027447368.1">
    <property type="nucleotide sequence ID" value="NZ_AULJ01000060.1"/>
</dbReference>
<feature type="transmembrane region" description="Helical" evidence="1">
    <location>
        <begin position="14"/>
        <end position="36"/>
    </location>
</feature>
<evidence type="ECO:0000256" key="1">
    <source>
        <dbReference type="SAM" id="Phobius"/>
    </source>
</evidence>
<sequence>MKKKSSYTSLIKKIVLLVPAILLYILFFGFGSWVVLHAQDMETFTPGLLAIWVVLLLTILLTAIIITAQYSKWLDKEKTS</sequence>
<keyword evidence="3" id="KW-1185">Reference proteome</keyword>
<dbReference type="OrthoDB" id="9906546at2"/>
<dbReference type="AlphaFoldDB" id="A0A0A5HKV1"/>
<dbReference type="eggNOG" id="ENOG5030CHU">
    <property type="taxonomic scope" value="Bacteria"/>
</dbReference>
<dbReference type="Proteomes" id="UP000030403">
    <property type="component" value="Unassembled WGS sequence"/>
</dbReference>
<feature type="transmembrane region" description="Helical" evidence="1">
    <location>
        <begin position="48"/>
        <end position="68"/>
    </location>
</feature>
<gene>
    <name evidence="2" type="ORF">N783_18015</name>
</gene>
<accession>A0A0A5HKV1</accession>
<protein>
    <submittedName>
        <fullName evidence="2">Uncharacterized protein</fullName>
    </submittedName>
</protein>
<reference evidence="2 3" key="1">
    <citation type="submission" date="2013-08" db="EMBL/GenBank/DDBJ databases">
        <authorList>
            <person name="Huang J."/>
            <person name="Wang G."/>
        </authorList>
    </citation>
    <scope>NUCLEOTIDE SEQUENCE [LARGE SCALE GENOMIC DNA]</scope>
    <source>
        <strain evidence="2 3">BH030004</strain>
    </source>
</reference>
<keyword evidence="1" id="KW-0472">Membrane</keyword>
<evidence type="ECO:0000313" key="3">
    <source>
        <dbReference type="Proteomes" id="UP000030403"/>
    </source>
</evidence>
<name>A0A0A5HKV1_9BACI</name>
<dbReference type="STRING" id="1385511.GCA_000425225_03865"/>
<keyword evidence="1" id="KW-0812">Transmembrane</keyword>
<evidence type="ECO:0000313" key="2">
    <source>
        <dbReference type="EMBL" id="KGX84267.1"/>
    </source>
</evidence>
<dbReference type="EMBL" id="AVPF01000061">
    <property type="protein sequence ID" value="KGX84267.1"/>
    <property type="molecule type" value="Genomic_DNA"/>
</dbReference>
<organism evidence="2 3">
    <name type="scientific">Pontibacillus marinus BH030004 = DSM 16465</name>
    <dbReference type="NCBI Taxonomy" id="1385511"/>
    <lineage>
        <taxon>Bacteria</taxon>
        <taxon>Bacillati</taxon>
        <taxon>Bacillota</taxon>
        <taxon>Bacilli</taxon>
        <taxon>Bacillales</taxon>
        <taxon>Bacillaceae</taxon>
        <taxon>Pontibacillus</taxon>
    </lineage>
</organism>
<comment type="caution">
    <text evidence="2">The sequence shown here is derived from an EMBL/GenBank/DDBJ whole genome shotgun (WGS) entry which is preliminary data.</text>
</comment>